<dbReference type="Proteomes" id="UP000327013">
    <property type="component" value="Unassembled WGS sequence"/>
</dbReference>
<evidence type="ECO:0000256" key="1">
    <source>
        <dbReference type="SAM" id="MobiDB-lite"/>
    </source>
</evidence>
<reference evidence="2 3" key="1">
    <citation type="submission" date="2019-06" db="EMBL/GenBank/DDBJ databases">
        <title>A chromosomal-level reference genome of Carpinus fangiana (Coryloideae, Betulaceae).</title>
        <authorList>
            <person name="Yang X."/>
            <person name="Wang Z."/>
            <person name="Zhang L."/>
            <person name="Hao G."/>
            <person name="Liu J."/>
            <person name="Yang Y."/>
        </authorList>
    </citation>
    <scope>NUCLEOTIDE SEQUENCE [LARGE SCALE GENOMIC DNA]</scope>
    <source>
        <strain evidence="2">Cfa_2016G</strain>
        <tissue evidence="2">Leaf</tissue>
    </source>
</reference>
<gene>
    <name evidence="2" type="ORF">FH972_021410</name>
</gene>
<dbReference type="EMBL" id="VIBQ01000009">
    <property type="protein sequence ID" value="KAB8337106.1"/>
    <property type="molecule type" value="Genomic_DNA"/>
</dbReference>
<dbReference type="InterPro" id="IPR033481">
    <property type="entry name" value="Dni1/Fig1"/>
</dbReference>
<feature type="compositionally biased region" description="Basic and acidic residues" evidence="1">
    <location>
        <begin position="131"/>
        <end position="145"/>
    </location>
</feature>
<dbReference type="PANTHER" id="PTHR28092">
    <property type="entry name" value="FACTOR-INDUCED GENE 1 PROTEIN"/>
    <property type="match status" value="1"/>
</dbReference>
<feature type="region of interest" description="Disordered" evidence="1">
    <location>
        <begin position="123"/>
        <end position="145"/>
    </location>
</feature>
<sequence length="145" mass="16177">MSNIYLLSLKYVNGSIPSDPTIVSIDTARMVQNISHASLEVRVAYFSTCVRNDEHGWHCSSDVTSLAGSYTALQDPLNMICPLFSGSDLAAYFKRGCSCHNRKCRIWQNQVKFGVKRGRAQLGRSRLSGDPSHRNFDLGTEHQIP</sequence>
<keyword evidence="3" id="KW-1185">Reference proteome</keyword>
<proteinExistence type="predicted"/>
<dbReference type="GO" id="GO:0016020">
    <property type="term" value="C:membrane"/>
    <property type="evidence" value="ECO:0007669"/>
    <property type="project" value="InterPro"/>
</dbReference>
<dbReference type="GO" id="GO:0043332">
    <property type="term" value="C:mating projection tip"/>
    <property type="evidence" value="ECO:0007669"/>
    <property type="project" value="TreeGrafter"/>
</dbReference>
<dbReference type="OrthoDB" id="3550957at2759"/>
<name>A0A5N6KPM4_9ROSI</name>
<protein>
    <submittedName>
        <fullName evidence="2">Uncharacterized protein</fullName>
    </submittedName>
</protein>
<evidence type="ECO:0000313" key="2">
    <source>
        <dbReference type="EMBL" id="KAB8337106.1"/>
    </source>
</evidence>
<dbReference type="PANTHER" id="PTHR28092:SF1">
    <property type="entry name" value="FACTOR-INDUCED GENE 1 PROTEIN"/>
    <property type="match status" value="1"/>
</dbReference>
<comment type="caution">
    <text evidence="2">The sequence shown here is derived from an EMBL/GenBank/DDBJ whole genome shotgun (WGS) entry which is preliminary data.</text>
</comment>
<dbReference type="AlphaFoldDB" id="A0A5N6KPM4"/>
<organism evidence="2 3">
    <name type="scientific">Carpinus fangiana</name>
    <dbReference type="NCBI Taxonomy" id="176857"/>
    <lineage>
        <taxon>Eukaryota</taxon>
        <taxon>Viridiplantae</taxon>
        <taxon>Streptophyta</taxon>
        <taxon>Embryophyta</taxon>
        <taxon>Tracheophyta</taxon>
        <taxon>Spermatophyta</taxon>
        <taxon>Magnoliopsida</taxon>
        <taxon>eudicotyledons</taxon>
        <taxon>Gunneridae</taxon>
        <taxon>Pentapetalae</taxon>
        <taxon>rosids</taxon>
        <taxon>fabids</taxon>
        <taxon>Fagales</taxon>
        <taxon>Betulaceae</taxon>
        <taxon>Carpinus</taxon>
    </lineage>
</organism>
<accession>A0A5N6KPM4</accession>
<evidence type="ECO:0000313" key="3">
    <source>
        <dbReference type="Proteomes" id="UP000327013"/>
    </source>
</evidence>